<accession>A0AAD6ZX97</accession>
<proteinExistence type="predicted"/>
<dbReference type="Proteomes" id="UP001218218">
    <property type="component" value="Unassembled WGS sequence"/>
</dbReference>
<dbReference type="EMBL" id="JARIHO010000024">
    <property type="protein sequence ID" value="KAJ7342819.1"/>
    <property type="molecule type" value="Genomic_DNA"/>
</dbReference>
<feature type="compositionally biased region" description="Low complexity" evidence="1">
    <location>
        <begin position="145"/>
        <end position="163"/>
    </location>
</feature>
<organism evidence="3 4">
    <name type="scientific">Mycena albidolilacea</name>
    <dbReference type="NCBI Taxonomy" id="1033008"/>
    <lineage>
        <taxon>Eukaryota</taxon>
        <taxon>Fungi</taxon>
        <taxon>Dikarya</taxon>
        <taxon>Basidiomycota</taxon>
        <taxon>Agaricomycotina</taxon>
        <taxon>Agaricomycetes</taxon>
        <taxon>Agaricomycetidae</taxon>
        <taxon>Agaricales</taxon>
        <taxon>Marasmiineae</taxon>
        <taxon>Mycenaceae</taxon>
        <taxon>Mycena</taxon>
    </lineage>
</organism>
<reference evidence="3" key="1">
    <citation type="submission" date="2023-03" db="EMBL/GenBank/DDBJ databases">
        <title>Massive genome expansion in bonnet fungi (Mycena s.s.) driven by repeated elements and novel gene families across ecological guilds.</title>
        <authorList>
            <consortium name="Lawrence Berkeley National Laboratory"/>
            <person name="Harder C.B."/>
            <person name="Miyauchi S."/>
            <person name="Viragh M."/>
            <person name="Kuo A."/>
            <person name="Thoen E."/>
            <person name="Andreopoulos B."/>
            <person name="Lu D."/>
            <person name="Skrede I."/>
            <person name="Drula E."/>
            <person name="Henrissat B."/>
            <person name="Morin E."/>
            <person name="Kohler A."/>
            <person name="Barry K."/>
            <person name="LaButti K."/>
            <person name="Morin E."/>
            <person name="Salamov A."/>
            <person name="Lipzen A."/>
            <person name="Mereny Z."/>
            <person name="Hegedus B."/>
            <person name="Baldrian P."/>
            <person name="Stursova M."/>
            <person name="Weitz H."/>
            <person name="Taylor A."/>
            <person name="Grigoriev I.V."/>
            <person name="Nagy L.G."/>
            <person name="Martin F."/>
            <person name="Kauserud H."/>
        </authorList>
    </citation>
    <scope>NUCLEOTIDE SEQUENCE</scope>
    <source>
        <strain evidence="3">CBHHK002</strain>
    </source>
</reference>
<keyword evidence="4" id="KW-1185">Reference proteome</keyword>
<evidence type="ECO:0000256" key="2">
    <source>
        <dbReference type="SAM" id="Phobius"/>
    </source>
</evidence>
<gene>
    <name evidence="3" type="ORF">DFH08DRAFT_938182</name>
</gene>
<protein>
    <submittedName>
        <fullName evidence="3">Uncharacterized protein</fullName>
    </submittedName>
</protein>
<sequence>MSSTTANSSSSRPSFVRSKTMPAFRRALSLPSVDKSLASLRASSSKGIRRMSSFGRSSTSSASTLKACFSTESVPVFTTPDYTAPTAPPAAITISPLTHPSFKRAMTMPAPIRALRRIPTLQKVCGVSRKESCASVASTSSVSSVTSSSTASSASTRPRSSTSTRRRSSVSSIELFSSTEKHMQVTLALRLCAIPSIIIGVLTSVLAVIILLPLPALTPKPPKRVLLLRPYEREIVLTEEQEQNPPQLPPPSTLSSRLSHGLSKTYQRAIRCTARAQRTTIPQASLSAFFAPTPKHARAQIPALLEPKTLAADIPRVMYYSPIALPLPKGPAPVVLPARRTRRLSMLPMVEEEAGVESAVCAGWLSHVSYPQHCIKYQLALHLHISVSTVTPQTD</sequence>
<feature type="transmembrane region" description="Helical" evidence="2">
    <location>
        <begin position="187"/>
        <end position="214"/>
    </location>
</feature>
<feature type="region of interest" description="Disordered" evidence="1">
    <location>
        <begin position="238"/>
        <end position="257"/>
    </location>
</feature>
<feature type="region of interest" description="Disordered" evidence="1">
    <location>
        <begin position="145"/>
        <end position="172"/>
    </location>
</feature>
<dbReference type="AlphaFoldDB" id="A0AAD6ZX97"/>
<keyword evidence="2" id="KW-0472">Membrane</keyword>
<name>A0AAD6ZX97_9AGAR</name>
<keyword evidence="2" id="KW-1133">Transmembrane helix</keyword>
<evidence type="ECO:0000256" key="1">
    <source>
        <dbReference type="SAM" id="MobiDB-lite"/>
    </source>
</evidence>
<comment type="caution">
    <text evidence="3">The sequence shown here is derived from an EMBL/GenBank/DDBJ whole genome shotgun (WGS) entry which is preliminary data.</text>
</comment>
<evidence type="ECO:0000313" key="3">
    <source>
        <dbReference type="EMBL" id="KAJ7342819.1"/>
    </source>
</evidence>
<evidence type="ECO:0000313" key="4">
    <source>
        <dbReference type="Proteomes" id="UP001218218"/>
    </source>
</evidence>
<keyword evidence="2" id="KW-0812">Transmembrane</keyword>